<protein>
    <submittedName>
        <fullName evidence="1">Uncharacterized protein</fullName>
    </submittedName>
</protein>
<dbReference type="AlphaFoldDB" id="A0AAP0R5K7"/>
<sequence>MFFSKEVEDLHDDGFEGSNDEHRIFTEVFFGNETVGTSKRCLVTGVINFECEYNKHADTSRCSNSENSAVTSQSSSKEFYVEDPFNAHEDVRGASGPGCSLERFTYDHDVNAKRMKLIVGELPNSKPDLGKVSNSSVPLKEVVSGTSCPAFRLCLPNGNVPLS</sequence>
<dbReference type="Proteomes" id="UP001415857">
    <property type="component" value="Unassembled WGS sequence"/>
</dbReference>
<organism evidence="1 2">
    <name type="scientific">Liquidambar formosana</name>
    <name type="common">Formosan gum</name>
    <dbReference type="NCBI Taxonomy" id="63359"/>
    <lineage>
        <taxon>Eukaryota</taxon>
        <taxon>Viridiplantae</taxon>
        <taxon>Streptophyta</taxon>
        <taxon>Embryophyta</taxon>
        <taxon>Tracheophyta</taxon>
        <taxon>Spermatophyta</taxon>
        <taxon>Magnoliopsida</taxon>
        <taxon>eudicotyledons</taxon>
        <taxon>Gunneridae</taxon>
        <taxon>Pentapetalae</taxon>
        <taxon>Saxifragales</taxon>
        <taxon>Altingiaceae</taxon>
        <taxon>Liquidambar</taxon>
    </lineage>
</organism>
<accession>A0AAP0R5K7</accession>
<proteinExistence type="predicted"/>
<gene>
    <name evidence="1" type="ORF">L1049_000730</name>
</gene>
<name>A0AAP0R5K7_LIQFO</name>
<reference evidence="1 2" key="1">
    <citation type="journal article" date="2024" name="Plant J.">
        <title>Genome sequences and population genomics reveal climatic adaptation and genomic divergence between two closely related sweetgum species.</title>
        <authorList>
            <person name="Xu W.Q."/>
            <person name="Ren C.Q."/>
            <person name="Zhang X.Y."/>
            <person name="Comes H.P."/>
            <person name="Liu X.H."/>
            <person name="Li Y.G."/>
            <person name="Kettle C.J."/>
            <person name="Jalonen R."/>
            <person name="Gaisberger H."/>
            <person name="Ma Y.Z."/>
            <person name="Qiu Y.X."/>
        </authorList>
    </citation>
    <scope>NUCLEOTIDE SEQUENCE [LARGE SCALE GENOMIC DNA]</scope>
    <source>
        <strain evidence="1">Hangzhou</strain>
    </source>
</reference>
<dbReference type="EMBL" id="JBBPBK010000015">
    <property type="protein sequence ID" value="KAK9268963.1"/>
    <property type="molecule type" value="Genomic_DNA"/>
</dbReference>
<comment type="caution">
    <text evidence="1">The sequence shown here is derived from an EMBL/GenBank/DDBJ whole genome shotgun (WGS) entry which is preliminary data.</text>
</comment>
<keyword evidence="2" id="KW-1185">Reference proteome</keyword>
<evidence type="ECO:0000313" key="2">
    <source>
        <dbReference type="Proteomes" id="UP001415857"/>
    </source>
</evidence>
<evidence type="ECO:0000313" key="1">
    <source>
        <dbReference type="EMBL" id="KAK9268963.1"/>
    </source>
</evidence>